<dbReference type="Pfam" id="PF07537">
    <property type="entry name" value="CamS"/>
    <property type="match status" value="1"/>
</dbReference>
<proteinExistence type="predicted"/>
<dbReference type="Gene3D" id="3.10.570.10">
    <property type="entry name" value="sex pheromone staph- cam373 precursor domain"/>
    <property type="match status" value="1"/>
</dbReference>
<accession>A0A0X8GYA2</accession>
<dbReference type="RefSeq" id="WP_067630225.1">
    <property type="nucleotide sequence ID" value="NZ_CP013213.1"/>
</dbReference>
<organism evidence="2 3">
    <name type="scientific">Erysipelothrix larvae</name>
    <dbReference type="NCBI Taxonomy" id="1514105"/>
    <lineage>
        <taxon>Bacteria</taxon>
        <taxon>Bacillati</taxon>
        <taxon>Bacillota</taxon>
        <taxon>Erysipelotrichia</taxon>
        <taxon>Erysipelotrichales</taxon>
        <taxon>Erysipelotrichaceae</taxon>
        <taxon>Erysipelothrix</taxon>
    </lineage>
</organism>
<dbReference type="Proteomes" id="UP000063781">
    <property type="component" value="Chromosome"/>
</dbReference>
<evidence type="ECO:0000256" key="1">
    <source>
        <dbReference type="SAM" id="SignalP"/>
    </source>
</evidence>
<evidence type="ECO:0008006" key="4">
    <source>
        <dbReference type="Google" id="ProtNLM"/>
    </source>
</evidence>
<feature type="signal peptide" evidence="1">
    <location>
        <begin position="1"/>
        <end position="20"/>
    </location>
</feature>
<keyword evidence="3" id="KW-1185">Reference proteome</keyword>
<reference evidence="2 3" key="1">
    <citation type="submission" date="2015-10" db="EMBL/GenBank/DDBJ databases">
        <title>Erysipelothrix larvae sp. LV19 isolated from the larval gut of the rhinoceros beetle, Trypoxylus dichotomus.</title>
        <authorList>
            <person name="Lim S."/>
            <person name="Kim B.-C."/>
        </authorList>
    </citation>
    <scope>NUCLEOTIDE SEQUENCE [LARGE SCALE GENOMIC DNA]</scope>
    <source>
        <strain evidence="2 3">LV19</strain>
    </source>
</reference>
<dbReference type="EMBL" id="CP013213">
    <property type="protein sequence ID" value="AMC92644.1"/>
    <property type="molecule type" value="Genomic_DNA"/>
</dbReference>
<evidence type="ECO:0000313" key="2">
    <source>
        <dbReference type="EMBL" id="AMC92644.1"/>
    </source>
</evidence>
<dbReference type="AlphaFoldDB" id="A0A0X8GYA2"/>
<sequence>MKKLLSILLVAVLLVGCSQKENETPDNEQTQSEVVTKVNEGDYDMLSPFVASSIRKQHADVYREVDVMEIGRRLIDKSKAHFSINTYKLSEGSVLDEERYLSLMQYKTEDNPNGLNTLYENGIEVDGSILKRPVFVRDLYEINFHKTNDASQIDGVSIAMVMDRVYTTDEQTGATVQLSDDTLFEIGRSIGLQLSAYMRTLENMNDIPIYIAIYVQESFSDKLPDNTLPGYYIGDALSTGSTTTFTRNHEQWMLLSSSSASELFPEITSQFSTLKTKVSTFMSEENVGVIGKVFVVDNQILSLDISVRTGAKTFTELYGVSQYLSQLIETFDGLKVPITVSVSVYQTTRVVISKQPNSKPTMTVLQ</sequence>
<feature type="chain" id="PRO_5007066676" description="CamS family sex pheromone protein" evidence="1">
    <location>
        <begin position="21"/>
        <end position="366"/>
    </location>
</feature>
<dbReference type="OrthoDB" id="1769666at2"/>
<dbReference type="STRING" id="1514105.AOC36_01125"/>
<evidence type="ECO:0000313" key="3">
    <source>
        <dbReference type="Proteomes" id="UP000063781"/>
    </source>
</evidence>
<dbReference type="KEGG" id="erl:AOC36_01125"/>
<dbReference type="PROSITE" id="PS51257">
    <property type="entry name" value="PROKAR_LIPOPROTEIN"/>
    <property type="match status" value="1"/>
</dbReference>
<dbReference type="InterPro" id="IPR011426">
    <property type="entry name" value="CamS"/>
</dbReference>
<keyword evidence="1" id="KW-0732">Signal</keyword>
<name>A0A0X8GYA2_9FIRM</name>
<protein>
    <recommendedName>
        <fullName evidence="4">CamS family sex pheromone protein</fullName>
    </recommendedName>
</protein>
<gene>
    <name evidence="2" type="ORF">AOC36_01125</name>
</gene>